<dbReference type="PROSITE" id="PS50885">
    <property type="entry name" value="HAMP"/>
    <property type="match status" value="1"/>
</dbReference>
<dbReference type="GO" id="GO:0052621">
    <property type="term" value="F:diguanylate cyclase activity"/>
    <property type="evidence" value="ECO:0007669"/>
    <property type="project" value="TreeGrafter"/>
</dbReference>
<dbReference type="SMART" id="SM00267">
    <property type="entry name" value="GGDEF"/>
    <property type="match status" value="1"/>
</dbReference>
<feature type="domain" description="HAMP" evidence="3">
    <location>
        <begin position="281"/>
        <end position="333"/>
    </location>
</feature>
<evidence type="ECO:0000259" key="3">
    <source>
        <dbReference type="PROSITE" id="PS50885"/>
    </source>
</evidence>
<dbReference type="Gene3D" id="3.30.70.270">
    <property type="match status" value="1"/>
</dbReference>
<dbReference type="GO" id="GO:0016020">
    <property type="term" value="C:membrane"/>
    <property type="evidence" value="ECO:0007669"/>
    <property type="project" value="InterPro"/>
</dbReference>
<feature type="transmembrane region" description="Helical" evidence="2">
    <location>
        <begin position="260"/>
        <end position="280"/>
    </location>
</feature>
<organism evidence="5">
    <name type="scientific">hydrothermal vent metagenome</name>
    <dbReference type="NCBI Taxonomy" id="652676"/>
    <lineage>
        <taxon>unclassified sequences</taxon>
        <taxon>metagenomes</taxon>
        <taxon>ecological metagenomes</taxon>
    </lineage>
</organism>
<dbReference type="PANTHER" id="PTHR45138">
    <property type="entry name" value="REGULATORY COMPONENTS OF SENSORY TRANSDUCTION SYSTEM"/>
    <property type="match status" value="1"/>
</dbReference>
<evidence type="ECO:0000256" key="2">
    <source>
        <dbReference type="SAM" id="Phobius"/>
    </source>
</evidence>
<dbReference type="CDD" id="cd01949">
    <property type="entry name" value="GGDEF"/>
    <property type="match status" value="1"/>
</dbReference>
<dbReference type="Gene3D" id="6.10.340.10">
    <property type="match status" value="1"/>
</dbReference>
<dbReference type="PROSITE" id="PS50887">
    <property type="entry name" value="GGDEF"/>
    <property type="match status" value="1"/>
</dbReference>
<dbReference type="InterPro" id="IPR003660">
    <property type="entry name" value="HAMP_dom"/>
</dbReference>
<keyword evidence="2" id="KW-1133">Transmembrane helix</keyword>
<dbReference type="Pfam" id="PF00990">
    <property type="entry name" value="GGDEF"/>
    <property type="match status" value="1"/>
</dbReference>
<evidence type="ECO:0000313" key="5">
    <source>
        <dbReference type="EMBL" id="VAW98368.1"/>
    </source>
</evidence>
<keyword evidence="2" id="KW-0472">Membrane</keyword>
<proteinExistence type="predicted"/>
<reference evidence="5" key="1">
    <citation type="submission" date="2018-06" db="EMBL/GenBank/DDBJ databases">
        <authorList>
            <person name="Zhirakovskaya E."/>
        </authorList>
    </citation>
    <scope>NUCLEOTIDE SEQUENCE</scope>
</reference>
<dbReference type="EMBL" id="UOFV01000140">
    <property type="protein sequence ID" value="VAW98368.1"/>
    <property type="molecule type" value="Genomic_DNA"/>
</dbReference>
<dbReference type="InterPro" id="IPR000160">
    <property type="entry name" value="GGDEF_dom"/>
</dbReference>
<keyword evidence="2" id="KW-0812">Transmembrane</keyword>
<evidence type="ECO:0000256" key="1">
    <source>
        <dbReference type="SAM" id="Coils"/>
    </source>
</evidence>
<name>A0A3B0ZXT8_9ZZZZ</name>
<dbReference type="InterPro" id="IPR029787">
    <property type="entry name" value="Nucleotide_cyclase"/>
</dbReference>
<evidence type="ECO:0000259" key="4">
    <source>
        <dbReference type="PROSITE" id="PS50887"/>
    </source>
</evidence>
<accession>A0A3B0ZXT8</accession>
<feature type="transmembrane region" description="Helical" evidence="2">
    <location>
        <begin position="151"/>
        <end position="173"/>
    </location>
</feature>
<dbReference type="FunFam" id="3.30.70.270:FF:000001">
    <property type="entry name" value="Diguanylate cyclase domain protein"/>
    <property type="match status" value="1"/>
</dbReference>
<feature type="coiled-coil region" evidence="1">
    <location>
        <begin position="314"/>
        <end position="348"/>
    </location>
</feature>
<keyword evidence="1" id="KW-0175">Coiled coil</keyword>
<dbReference type="GO" id="GO:0007165">
    <property type="term" value="P:signal transduction"/>
    <property type="evidence" value="ECO:0007669"/>
    <property type="project" value="InterPro"/>
</dbReference>
<protein>
    <submittedName>
        <fullName evidence="5">Uncharacterized protein</fullName>
    </submittedName>
</protein>
<dbReference type="AlphaFoldDB" id="A0A3B0ZXT8"/>
<dbReference type="InterPro" id="IPR050469">
    <property type="entry name" value="Diguanylate_Cyclase"/>
</dbReference>
<sequence>MLTTYRARLFFYTILLITFLVTTLAYTYIYSRDAILEQARYNLANTARLLSGNIEMEENGLLHHAEVIRDDPRIQEYMYMVTKIGAEEEALRRLFKRDFGWLPVERFVFLDLNGQPRLNTKNADLANTVQEHMRQSQNKIFYTQGSRGFELVAWASISYQGTLLGTIAITHLLDNHWLRQHQNYSSGHLFIEKYNVVQLSSLPKSEGKTFLPRGGRIVINDTIYQVRAIPLAGENLSTPHLWHGISEQEVLKQLKRHSQIILALAILGSLATLTMGLIIARDFNRPLNQLMEITRAVTRGALPMMGRAVETNEIDTLSNRFSEMLQSLREKQEEIDRAHRRLEESAITDSLTGLHNRRYLKQIFPQLFAQTQRETHCLSGLMLDLDYFKRINDQYGHLVGDQCLAHMGEVLKESCRASDYIFRMGGEEFLILSLSDTTQGGKVLAEKIRDTLAKNPVTYKQALISMTTSIGIGFTENQLDAEAALTTLLFHADKALYAAKNNGRNQVIIYNTALQDNSY</sequence>
<gene>
    <name evidence="5" type="ORF">MNBD_GAMMA19-1501</name>
</gene>
<dbReference type="NCBIfam" id="TIGR00254">
    <property type="entry name" value="GGDEF"/>
    <property type="match status" value="1"/>
</dbReference>
<dbReference type="InterPro" id="IPR043128">
    <property type="entry name" value="Rev_trsase/Diguanyl_cyclase"/>
</dbReference>
<dbReference type="SUPFAM" id="SSF55073">
    <property type="entry name" value="Nucleotide cyclase"/>
    <property type="match status" value="1"/>
</dbReference>
<feature type="domain" description="GGDEF" evidence="4">
    <location>
        <begin position="376"/>
        <end position="512"/>
    </location>
</feature>
<dbReference type="PANTHER" id="PTHR45138:SF9">
    <property type="entry name" value="DIGUANYLATE CYCLASE DGCM-RELATED"/>
    <property type="match status" value="1"/>
</dbReference>
<feature type="transmembrane region" description="Helical" evidence="2">
    <location>
        <begin position="9"/>
        <end position="29"/>
    </location>
</feature>